<evidence type="ECO:0000256" key="1">
    <source>
        <dbReference type="ARBA" id="ARBA00022679"/>
    </source>
</evidence>
<dbReference type="InterPro" id="IPR006282">
    <property type="entry name" value="Thi_PPkinase"/>
</dbReference>
<dbReference type="CDD" id="cd07995">
    <property type="entry name" value="TPK"/>
    <property type="match status" value="1"/>
</dbReference>
<dbReference type="InterPro" id="IPR036759">
    <property type="entry name" value="TPK_catalytic_sf"/>
</dbReference>
<dbReference type="SMART" id="SM00983">
    <property type="entry name" value="TPK_B1_binding"/>
    <property type="match status" value="1"/>
</dbReference>
<organism evidence="7 8">
    <name type="scientific">Parasulfitobacter algicola</name>
    <dbReference type="NCBI Taxonomy" id="2614809"/>
    <lineage>
        <taxon>Bacteria</taxon>
        <taxon>Pseudomonadati</taxon>
        <taxon>Pseudomonadota</taxon>
        <taxon>Alphaproteobacteria</taxon>
        <taxon>Rhodobacterales</taxon>
        <taxon>Roseobacteraceae</taxon>
        <taxon>Parasulfitobacter</taxon>
    </lineage>
</organism>
<keyword evidence="3" id="KW-0418">Kinase</keyword>
<keyword evidence="2" id="KW-0547">Nucleotide-binding</keyword>
<proteinExistence type="predicted"/>
<dbReference type="SUPFAM" id="SSF63862">
    <property type="entry name" value="Thiamin pyrophosphokinase, substrate-binding domain"/>
    <property type="match status" value="1"/>
</dbReference>
<keyword evidence="1 7" id="KW-0808">Transferase</keyword>
<evidence type="ECO:0000256" key="3">
    <source>
        <dbReference type="ARBA" id="ARBA00022777"/>
    </source>
</evidence>
<dbReference type="Pfam" id="PF04263">
    <property type="entry name" value="TPK_catalytic"/>
    <property type="match status" value="1"/>
</dbReference>
<evidence type="ECO:0000256" key="5">
    <source>
        <dbReference type="NCBIfam" id="TIGR01378"/>
    </source>
</evidence>
<dbReference type="PANTHER" id="PTHR41299">
    <property type="entry name" value="THIAMINE PYROPHOSPHOKINASE"/>
    <property type="match status" value="1"/>
</dbReference>
<comment type="caution">
    <text evidence="7">The sequence shown here is derived from an EMBL/GenBank/DDBJ whole genome shotgun (WGS) entry which is preliminary data.</text>
</comment>
<dbReference type="InterPro" id="IPR007371">
    <property type="entry name" value="TPK_catalytic"/>
</dbReference>
<protein>
    <recommendedName>
        <fullName evidence="5">Thiamine diphosphokinase</fullName>
        <ecNumber evidence="5">2.7.6.2</ecNumber>
    </recommendedName>
</protein>
<feature type="domain" description="Thiamin pyrophosphokinase thiamin-binding" evidence="6">
    <location>
        <begin position="128"/>
        <end position="201"/>
    </location>
</feature>
<dbReference type="EC" id="2.7.6.2" evidence="5"/>
<evidence type="ECO:0000313" key="8">
    <source>
        <dbReference type="Proteomes" id="UP000777935"/>
    </source>
</evidence>
<name>A0ABX2IPI4_9RHOB</name>
<dbReference type="InterPro" id="IPR007373">
    <property type="entry name" value="Thiamin_PyroPKinase_B1-bd"/>
</dbReference>
<evidence type="ECO:0000313" key="7">
    <source>
        <dbReference type="EMBL" id="NSX54792.1"/>
    </source>
</evidence>
<dbReference type="InterPro" id="IPR036371">
    <property type="entry name" value="TPK_B1-bd_sf"/>
</dbReference>
<sequence>MTSALMKSDKPIILLGAGHATVDMLGDVLRFGNLIVAADGGARFALDNGHIPDAVIGDMDSISDEIRAKIPQSHVHRFHDQDSTDFDKALRSIDAPLVLAAGFLGARTDHTLAAFNVLVRRGGCVLLGEEDIIFRCPPNIAFDLPKGSIFSLFPMGSVKGQSEGLKWPIQGIDFSPNGKTGTSNQVIGPVSLKMTSRDMLVIVPRAALSTVVTQLLATPEWD</sequence>
<evidence type="ECO:0000256" key="2">
    <source>
        <dbReference type="ARBA" id="ARBA00022741"/>
    </source>
</evidence>
<keyword evidence="8" id="KW-1185">Reference proteome</keyword>
<evidence type="ECO:0000259" key="6">
    <source>
        <dbReference type="SMART" id="SM00983"/>
    </source>
</evidence>
<dbReference type="GO" id="GO:0004788">
    <property type="term" value="F:thiamine diphosphokinase activity"/>
    <property type="evidence" value="ECO:0007669"/>
    <property type="project" value="UniProtKB-EC"/>
</dbReference>
<dbReference type="SUPFAM" id="SSF63999">
    <property type="entry name" value="Thiamin pyrophosphokinase, catalytic domain"/>
    <property type="match status" value="1"/>
</dbReference>
<dbReference type="Proteomes" id="UP000777935">
    <property type="component" value="Unassembled WGS sequence"/>
</dbReference>
<dbReference type="EMBL" id="JABUFE010000003">
    <property type="protein sequence ID" value="NSX54792.1"/>
    <property type="molecule type" value="Genomic_DNA"/>
</dbReference>
<dbReference type="PANTHER" id="PTHR41299:SF1">
    <property type="entry name" value="THIAMINE PYROPHOSPHOKINASE"/>
    <property type="match status" value="1"/>
</dbReference>
<keyword evidence="4" id="KW-0067">ATP-binding</keyword>
<gene>
    <name evidence="7" type="ORF">HRQ87_08260</name>
</gene>
<accession>A0ABX2IPI4</accession>
<dbReference type="InterPro" id="IPR053149">
    <property type="entry name" value="TPK"/>
</dbReference>
<dbReference type="Gene3D" id="3.40.50.10240">
    <property type="entry name" value="Thiamin pyrophosphokinase, catalytic domain"/>
    <property type="match status" value="1"/>
</dbReference>
<dbReference type="NCBIfam" id="TIGR01378">
    <property type="entry name" value="thi_PPkinase"/>
    <property type="match status" value="1"/>
</dbReference>
<evidence type="ECO:0000256" key="4">
    <source>
        <dbReference type="ARBA" id="ARBA00022840"/>
    </source>
</evidence>
<reference evidence="7 8" key="1">
    <citation type="submission" date="2020-06" db="EMBL/GenBank/DDBJ databases">
        <title>Sulfitobacter algicola sp. nov., isolated from green algae.</title>
        <authorList>
            <person name="Wang C."/>
        </authorList>
    </citation>
    <scope>NUCLEOTIDE SEQUENCE [LARGE SCALE GENOMIC DNA]</scope>
    <source>
        <strain evidence="7 8">1151</strain>
    </source>
</reference>